<feature type="non-terminal residue" evidence="1">
    <location>
        <position position="144"/>
    </location>
</feature>
<keyword evidence="2" id="KW-1185">Reference proteome</keyword>
<reference evidence="1 2" key="1">
    <citation type="submission" date="2018-01" db="EMBL/GenBank/DDBJ databases">
        <title>Draft genome sequence of Jishengella sp. NA12.</title>
        <authorList>
            <person name="Sahin N."/>
            <person name="Ay H."/>
            <person name="Saygin H."/>
        </authorList>
    </citation>
    <scope>NUCLEOTIDE SEQUENCE [LARGE SCALE GENOMIC DNA]</scope>
    <source>
        <strain evidence="1 2">NA12</strain>
    </source>
</reference>
<feature type="non-terminal residue" evidence="1">
    <location>
        <position position="1"/>
    </location>
</feature>
<gene>
    <name evidence="1" type="ORF">C1I95_34530</name>
</gene>
<dbReference type="AlphaFoldDB" id="A0A2W2DLR2"/>
<proteinExistence type="predicted"/>
<accession>A0A2W2DLR2</accession>
<dbReference type="EMBL" id="POTY01000580">
    <property type="protein sequence ID" value="PZG01780.1"/>
    <property type="molecule type" value="Genomic_DNA"/>
</dbReference>
<name>A0A2W2DLR2_9ACTN</name>
<comment type="caution">
    <text evidence="1">The sequence shown here is derived from an EMBL/GenBank/DDBJ whole genome shotgun (WGS) entry which is preliminary data.</text>
</comment>
<dbReference type="SUPFAM" id="SSF52540">
    <property type="entry name" value="P-loop containing nucleoside triphosphate hydrolases"/>
    <property type="match status" value="1"/>
</dbReference>
<protein>
    <submittedName>
        <fullName evidence="1">Conjugal transfer protein</fullName>
    </submittedName>
</protein>
<dbReference type="Proteomes" id="UP000248924">
    <property type="component" value="Unassembled WGS sequence"/>
</dbReference>
<organism evidence="1 2">
    <name type="scientific">Micromonospora craterilacus</name>
    <dbReference type="NCBI Taxonomy" id="1655439"/>
    <lineage>
        <taxon>Bacteria</taxon>
        <taxon>Bacillati</taxon>
        <taxon>Actinomycetota</taxon>
        <taxon>Actinomycetes</taxon>
        <taxon>Micromonosporales</taxon>
        <taxon>Micromonosporaceae</taxon>
        <taxon>Micromonospora</taxon>
    </lineage>
</organism>
<evidence type="ECO:0000313" key="2">
    <source>
        <dbReference type="Proteomes" id="UP000248924"/>
    </source>
</evidence>
<dbReference type="Gene3D" id="3.40.50.300">
    <property type="entry name" value="P-loop containing nucleotide triphosphate hydrolases"/>
    <property type="match status" value="1"/>
</dbReference>
<evidence type="ECO:0000313" key="1">
    <source>
        <dbReference type="EMBL" id="PZG01780.1"/>
    </source>
</evidence>
<sequence>TLSFFATLIHADLRERLQLWMKGGQYGDFFDNVDDAFQISDDLTIEMGELLINYERAAVLFLDYAFFRISKSMDGQRFTLIEIEEAGFFFKYERFYRRLETWLTTIRKLNGAVWMATQSLRQIARITDFEVLKETIANFIYLPN</sequence>
<dbReference type="InterPro" id="IPR027417">
    <property type="entry name" value="P-loop_NTPase"/>
</dbReference>